<evidence type="ECO:0000256" key="7">
    <source>
        <dbReference type="SAM" id="MobiDB-lite"/>
    </source>
</evidence>
<feature type="compositionally biased region" description="Low complexity" evidence="7">
    <location>
        <begin position="1424"/>
        <end position="1436"/>
    </location>
</feature>
<evidence type="ECO:0000256" key="3">
    <source>
        <dbReference type="ARBA" id="ARBA00022490"/>
    </source>
</evidence>
<dbReference type="EMBL" id="CP034205">
    <property type="protein sequence ID" value="QBZ56162.1"/>
    <property type="molecule type" value="Genomic_DNA"/>
</dbReference>
<evidence type="ECO:0000256" key="5">
    <source>
        <dbReference type="ARBA" id="ARBA00022737"/>
    </source>
</evidence>
<evidence type="ECO:0000259" key="8">
    <source>
        <dbReference type="Pfam" id="PF24106"/>
    </source>
</evidence>
<reference evidence="9 10" key="1">
    <citation type="journal article" date="2019" name="Mol. Biol. Evol.">
        <title>Blast fungal genomes show frequent chromosomal changes, gene gains and losses, and effector gene turnover.</title>
        <authorList>
            <person name="Gomez Luciano L.B."/>
            <person name="Jason Tsai I."/>
            <person name="Chuma I."/>
            <person name="Tosa Y."/>
            <person name="Chen Y.H."/>
            <person name="Li J.Y."/>
            <person name="Li M.Y."/>
            <person name="Jade Lu M.Y."/>
            <person name="Nakayashiki H."/>
            <person name="Li W.H."/>
        </authorList>
    </citation>
    <scope>NUCLEOTIDE SEQUENCE [LARGE SCALE GENOMIC DNA]</scope>
    <source>
        <strain evidence="9">MZ5-1-6</strain>
    </source>
</reference>
<feature type="compositionally biased region" description="Low complexity" evidence="7">
    <location>
        <begin position="1385"/>
        <end position="1399"/>
    </location>
</feature>
<proteinExistence type="inferred from homology"/>
<feature type="coiled-coil region" evidence="6">
    <location>
        <begin position="399"/>
        <end position="454"/>
    </location>
</feature>
<dbReference type="Proteomes" id="UP000294847">
    <property type="component" value="Chromosome 2"/>
</dbReference>
<feature type="region of interest" description="Disordered" evidence="7">
    <location>
        <begin position="192"/>
        <end position="220"/>
    </location>
</feature>
<feature type="compositionally biased region" description="Polar residues" evidence="7">
    <location>
        <begin position="241"/>
        <end position="261"/>
    </location>
</feature>
<keyword evidence="4" id="KW-0853">WD repeat</keyword>
<evidence type="ECO:0000256" key="1">
    <source>
        <dbReference type="ARBA" id="ARBA00004201"/>
    </source>
</evidence>
<feature type="compositionally biased region" description="Polar residues" evidence="7">
    <location>
        <begin position="17"/>
        <end position="28"/>
    </location>
</feature>
<feature type="compositionally biased region" description="Polar residues" evidence="7">
    <location>
        <begin position="1093"/>
        <end position="1127"/>
    </location>
</feature>
<evidence type="ECO:0000313" key="10">
    <source>
        <dbReference type="Proteomes" id="UP000294847"/>
    </source>
</evidence>
<dbReference type="PANTHER" id="PTHR15598:SF5">
    <property type="entry name" value="ENHANCER OF MRNA-DECAPPING PROTEIN 4"/>
    <property type="match status" value="1"/>
</dbReference>
<organism evidence="9 10">
    <name type="scientific">Pyricularia oryzae</name>
    <name type="common">Rice blast fungus</name>
    <name type="synonym">Magnaporthe oryzae</name>
    <dbReference type="NCBI Taxonomy" id="318829"/>
    <lineage>
        <taxon>Eukaryota</taxon>
        <taxon>Fungi</taxon>
        <taxon>Dikarya</taxon>
        <taxon>Ascomycota</taxon>
        <taxon>Pezizomycotina</taxon>
        <taxon>Sordariomycetes</taxon>
        <taxon>Sordariomycetidae</taxon>
        <taxon>Magnaporthales</taxon>
        <taxon>Pyriculariaceae</taxon>
        <taxon>Pyricularia</taxon>
    </lineage>
</organism>
<evidence type="ECO:0000256" key="4">
    <source>
        <dbReference type="ARBA" id="ARBA00022574"/>
    </source>
</evidence>
<feature type="compositionally biased region" description="Polar residues" evidence="7">
    <location>
        <begin position="297"/>
        <end position="313"/>
    </location>
</feature>
<keyword evidence="5" id="KW-0677">Repeat</keyword>
<feature type="region of interest" description="Disordered" evidence="7">
    <location>
        <begin position="1025"/>
        <end position="1127"/>
    </location>
</feature>
<name>A0A4P7N3S5_PYROR</name>
<dbReference type="SUPFAM" id="SSF50978">
    <property type="entry name" value="WD40 repeat-like"/>
    <property type="match status" value="1"/>
</dbReference>
<feature type="region of interest" description="Disordered" evidence="7">
    <location>
        <begin position="241"/>
        <end position="274"/>
    </location>
</feature>
<feature type="compositionally biased region" description="Polar residues" evidence="7">
    <location>
        <begin position="1350"/>
        <end position="1359"/>
    </location>
</feature>
<feature type="region of interest" description="Disordered" evidence="7">
    <location>
        <begin position="1348"/>
        <end position="1471"/>
    </location>
</feature>
<sequence length="1625" mass="176578">MEGTGANNFESLLAQLRRTSNQESQPVEQNHDPAQDLIAQFSNYHHSHQPYHGAQQSYGPPQFPEMPFNAAAAAPGIMESHIPAAPSPPVSGFTHTQFPPGLYGGHNNNAERHSMYGGQQSYQQHGREDNAERQGSLLSLLKFSGSNQSQENNQAHHNHTHIPQEEAARDMIHAPAPAPSDPTGLLAALMRGAEKEQHESPTQTQAAPAPQSWNSTAQSAESQQYLLNLLNRPKPSQNEATYTVEQTELQKDSPQPRSGQNMEGPGDFASSEAAHSTGNKANMFAYSNPFEELAASSPLNRSVKESSSPNITNGPPGAGQTASVPIQILKKPAGSPAVVDKRLGSERSPASTPEHSRRKVNDVAEAGVTSPAPIVITVSPKPENGRETVAHAINDLAGKADNEAQLALERAEHEKAQAEIAQDLDEMHQAKSEREFEESAHAAAQAIKKELEKEGNNSVLEETFPDDVAQAVKDIVEEAAHAPVADSWENAAADEIVVIEEEDQQPPVKVYNFPMKPWISISVQDIEEDSRPVFREEAILDIARLKKEFDQVDRNLVAATESYMAYGMSKAGGLRVIRQMDGNDAKMFTDTKDRIFNLSISSTPSDQAGSIHKEAIIGTGISGTVYWVQVKDGEKDHLEDAHPEQYGFALPPISSQEGDAPGGVLKTRARMSTNHPEYFAVGRGKSINIIWPGLIMKNGIFKSGHDRVVDTERLAKECSLKINTGKAGKDFTFSQDDSTIVSLDKSGRVKFWDVRDLTAAKEGSDHRLPARTSLEIKEPLMTLTTTPEGEKAWPTSVLLLDKLRPYQKRGALRYMIVGMKQNHTLQLWDLALGKPVQEFNLPHSKESDAVCSVMYHPPTGMIVVGHPTRNSVYFLHLSAPKYTMKTISQVDYIQKLTAQDSSIPPPESTAVVSGLREYSFGNRGVLRSLDILPNPSLASADDDPALFELYGMHSKGVTCVFVKQGELGWTRENKVIAPVDAVEGGLVKIEKLKTPAPPAVAEAPHAHAGEDSHQPAVKTIVSRNNAKELLPSGSTTQDDAPSRKATDSTPAKSKTESRDEDSAAQPTPATEKSEKRGRKKKTAAAAAAAAEQGLSNGGSASPRVTPTSKPNNGDSKNQSAVSQSSISQEALDARIATMESRLKDHIVQELQAAHSAMGKKLDNSFGKREAEFDTKFNVLLDMVSKVLNDNTQEVLSHIVHKQFKNSLIPALRDDVAKSISEQVTTKVLSQVTKTIQGEVQKSLPISVSTAMKQQDTIRAIGDAVARSVSRNVENVVAQTISTHVAPGIASLGSQLVKAGEQISRLEQAQRADAAKIDELINMTTRLTETVASMAAAQGQFQSEILKLQKSAATQSQPSFHQQAPQAPVHQHHSSSGIQHPGQHLSSQQPQYGSPQQHQYASPPKAQHLPMQPSHAHSHVGSMVSAPSYHSPASAAHQAMSPSQTHLRSSQTAASASGSQIGSSQLVPHQGQTPDIDRLASELDEMMSSGNHDGAMMRWLQCGPNDMELFDRVLKNYDPDFLRKLPPLVLLSVGATITQSLDGSSLQEKLSWIEMVVYVFHSMLGNLEPDIRQITPKILTLIKTRIETVFMRISNTQAGDPSLKNLAQMIQVINRMLNSVQPRGPY</sequence>
<gene>
    <name evidence="9" type="ORF">PoMZ_01068</name>
</gene>
<dbReference type="Pfam" id="PF24106">
    <property type="entry name" value="Beta-prop_EDC4L"/>
    <property type="match status" value="1"/>
</dbReference>
<dbReference type="PANTHER" id="PTHR15598">
    <property type="entry name" value="ENHANCER OF MRNA-DECAPPING PROTEIN 4"/>
    <property type="match status" value="1"/>
</dbReference>
<accession>A0A4P7N3S5</accession>
<dbReference type="InterPro" id="IPR055393">
    <property type="entry name" value="Beta-prop_EDC4L"/>
</dbReference>
<comment type="similarity">
    <text evidence="2">Belongs to the WD repeat EDC4 family.</text>
</comment>
<evidence type="ECO:0000313" key="9">
    <source>
        <dbReference type="EMBL" id="QBZ56162.1"/>
    </source>
</evidence>
<evidence type="ECO:0000256" key="6">
    <source>
        <dbReference type="SAM" id="Coils"/>
    </source>
</evidence>
<dbReference type="FunFam" id="2.130.10.10:FF:000817">
    <property type="entry name" value="WGS project CABT00000000 data, contig 2.15"/>
    <property type="match status" value="1"/>
</dbReference>
<dbReference type="InterPro" id="IPR015943">
    <property type="entry name" value="WD40/YVTN_repeat-like_dom_sf"/>
</dbReference>
<dbReference type="GO" id="GO:0031087">
    <property type="term" value="P:deadenylation-independent decapping of nuclear-transcribed mRNA"/>
    <property type="evidence" value="ECO:0007669"/>
    <property type="project" value="InterPro"/>
</dbReference>
<dbReference type="GO" id="GO:0000932">
    <property type="term" value="C:P-body"/>
    <property type="evidence" value="ECO:0007669"/>
    <property type="project" value="UniProtKB-SubCell"/>
</dbReference>
<dbReference type="Gene3D" id="2.130.10.10">
    <property type="entry name" value="YVTN repeat-like/Quinoprotein amine dehydrogenase"/>
    <property type="match status" value="1"/>
</dbReference>
<feature type="compositionally biased region" description="Low complexity" evidence="7">
    <location>
        <begin position="1448"/>
        <end position="1464"/>
    </location>
</feature>
<feature type="coiled-coil region" evidence="6">
    <location>
        <begin position="535"/>
        <end position="562"/>
    </location>
</feature>
<dbReference type="InterPro" id="IPR036322">
    <property type="entry name" value="WD40_repeat_dom_sf"/>
</dbReference>
<feature type="domain" description="EDC4-like protein pdc1 beta-propeller" evidence="8">
    <location>
        <begin position="665"/>
        <end position="896"/>
    </location>
</feature>
<evidence type="ECO:0000256" key="2">
    <source>
        <dbReference type="ARBA" id="ARBA00009639"/>
    </source>
</evidence>
<feature type="region of interest" description="Disordered" evidence="7">
    <location>
        <begin position="1"/>
        <end position="30"/>
    </location>
</feature>
<feature type="region of interest" description="Disordered" evidence="7">
    <location>
        <begin position="81"/>
        <end position="132"/>
    </location>
</feature>
<protein>
    <recommendedName>
        <fullName evidence="8">EDC4-like protein pdc1 beta-propeller domain-containing protein</fullName>
    </recommendedName>
</protein>
<comment type="subcellular location">
    <subcellularLocation>
        <location evidence="1">Cytoplasm</location>
        <location evidence="1">P-body</location>
    </subcellularLocation>
</comment>
<feature type="compositionally biased region" description="Polar residues" evidence="7">
    <location>
        <begin position="1"/>
        <end position="10"/>
    </location>
</feature>
<keyword evidence="3" id="KW-0963">Cytoplasm</keyword>
<keyword evidence="6" id="KW-0175">Coiled coil</keyword>
<dbReference type="InterPro" id="IPR045152">
    <property type="entry name" value="EDC4-like"/>
</dbReference>
<feature type="compositionally biased region" description="Polar residues" evidence="7">
    <location>
        <begin position="200"/>
        <end position="220"/>
    </location>
</feature>
<feature type="region of interest" description="Disordered" evidence="7">
    <location>
        <begin position="297"/>
        <end position="366"/>
    </location>
</feature>